<sequence length="330" mass="36983">MTGNPIPNINQGFTQGGDLTLRSTDGVDFNVHSILLSLASPVFSEILQIGNNNQVIQFGENAEVLALMLKFVYPTSTPTVSTMNLLNDGMRVAGKYQIASMKTRLREQLVLVDSPVSVYSNPLGVLYVASTHGFAAEAELAASLVSKQCDFEKGKGLKEVLDAAPMPATTTLVKLAGIPLIKISALIDILFHFERVPMALYNSDLVNTLLCRHCRGIYRRARRQSAPEWQARWAHWIFEQVKNRPFAEWKQYFGHSNFNRSFYRHDLPANFCSYEFCNAVPTCECADVVNRSEAKFQRWADEVYVYLKSQLSLIEELEAQTDNSGPSTKT</sequence>
<dbReference type="Proteomes" id="UP000663843">
    <property type="component" value="Unassembled WGS sequence"/>
</dbReference>
<dbReference type="InterPro" id="IPR011333">
    <property type="entry name" value="SKP1/BTB/POZ_sf"/>
</dbReference>
<dbReference type="InterPro" id="IPR000210">
    <property type="entry name" value="BTB/POZ_dom"/>
</dbReference>
<dbReference type="Gene3D" id="3.30.710.10">
    <property type="entry name" value="Potassium Channel Kv1.1, Chain A"/>
    <property type="match status" value="1"/>
</dbReference>
<dbReference type="Pfam" id="PF00651">
    <property type="entry name" value="BTB"/>
    <property type="match status" value="1"/>
</dbReference>
<dbReference type="SUPFAM" id="SSF54695">
    <property type="entry name" value="POZ domain"/>
    <property type="match status" value="1"/>
</dbReference>
<dbReference type="EMBL" id="CAJMWT010003460">
    <property type="protein sequence ID" value="CAE6472109.1"/>
    <property type="molecule type" value="Genomic_DNA"/>
</dbReference>
<protein>
    <recommendedName>
        <fullName evidence="1">BTB domain-containing protein</fullName>
    </recommendedName>
</protein>
<dbReference type="PROSITE" id="PS50097">
    <property type="entry name" value="BTB"/>
    <property type="match status" value="1"/>
</dbReference>
<proteinExistence type="predicted"/>
<reference evidence="2" key="1">
    <citation type="submission" date="2021-01" db="EMBL/GenBank/DDBJ databases">
        <authorList>
            <person name="Kaushik A."/>
        </authorList>
    </citation>
    <scope>NUCLEOTIDE SEQUENCE</scope>
    <source>
        <strain evidence="2">AG2-2IIIB</strain>
    </source>
</reference>
<comment type="caution">
    <text evidence="2">The sequence shown here is derived from an EMBL/GenBank/DDBJ whole genome shotgun (WGS) entry which is preliminary data.</text>
</comment>
<evidence type="ECO:0000259" key="1">
    <source>
        <dbReference type="PROSITE" id="PS50097"/>
    </source>
</evidence>
<evidence type="ECO:0000313" key="3">
    <source>
        <dbReference type="Proteomes" id="UP000663843"/>
    </source>
</evidence>
<evidence type="ECO:0000313" key="2">
    <source>
        <dbReference type="EMBL" id="CAE6472109.1"/>
    </source>
</evidence>
<dbReference type="AlphaFoldDB" id="A0A8H3C0V3"/>
<accession>A0A8H3C0V3</accession>
<gene>
    <name evidence="2" type="ORF">RDB_LOCUS107689</name>
</gene>
<name>A0A8H3C0V3_9AGAM</name>
<organism evidence="2 3">
    <name type="scientific">Rhizoctonia solani</name>
    <dbReference type="NCBI Taxonomy" id="456999"/>
    <lineage>
        <taxon>Eukaryota</taxon>
        <taxon>Fungi</taxon>
        <taxon>Dikarya</taxon>
        <taxon>Basidiomycota</taxon>
        <taxon>Agaricomycotina</taxon>
        <taxon>Agaricomycetes</taxon>
        <taxon>Cantharellales</taxon>
        <taxon>Ceratobasidiaceae</taxon>
        <taxon>Rhizoctonia</taxon>
    </lineage>
</organism>
<dbReference type="CDD" id="cd18186">
    <property type="entry name" value="BTB_POZ_ZBTB_KLHL-like"/>
    <property type="match status" value="1"/>
</dbReference>
<feature type="domain" description="BTB" evidence="1">
    <location>
        <begin position="17"/>
        <end position="73"/>
    </location>
</feature>